<evidence type="ECO:0000313" key="5">
    <source>
        <dbReference type="Proteomes" id="UP000014760"/>
    </source>
</evidence>
<evidence type="ECO:0000259" key="2">
    <source>
        <dbReference type="Pfam" id="PF01370"/>
    </source>
</evidence>
<keyword evidence="5" id="KW-1185">Reference proteome</keyword>
<dbReference type="GO" id="GO:0005996">
    <property type="term" value="P:monosaccharide metabolic process"/>
    <property type="evidence" value="ECO:0007669"/>
    <property type="project" value="TreeGrafter"/>
</dbReference>
<sequence length="394" mass="44984">MAALKSLLTIAVFVMSLGLAAASKKILVFGGNGLLGSATVDQLLTNADHEVTIANRGNWYWDSQTRILPRVSHVKCDRSHENPREACSDLIDLIQATSHFDAVYDFSAFGPNETESALSMLKGKFGVYVLISTDSIYDVCETERGAPATEDEDNRPSDEIERAQLAQHHAYGHNKLAAEEILKNHGVPHVIFRLPDVLGPRDTTHRFWIYQLWIKLQPYFEEHPVKVPYFLHDYALSFVYVDDVAKVLTEILSHDNEAVMNQAFNLAWPKSITLEKLIRTIQAEIDSTKKTGPAIDDKGTTSYFYPSVRRGPISTEKAEQTLDWKPTPFETAIRESVAFYERAMKDEKFVKQRNEIIQIVHAQLFYNDSMKFYEKLEELYDIDLREFMLVKDEL</sequence>
<dbReference type="SUPFAM" id="SSF51735">
    <property type="entry name" value="NAD(P)-binding Rossmann-fold domains"/>
    <property type="match status" value="1"/>
</dbReference>
<dbReference type="PANTHER" id="PTHR43725">
    <property type="entry name" value="UDP-GLUCOSE 4-EPIMERASE"/>
    <property type="match status" value="1"/>
</dbReference>
<dbReference type="EMBL" id="AMQN01018465">
    <property type="status" value="NOT_ANNOTATED_CDS"/>
    <property type="molecule type" value="Genomic_DNA"/>
</dbReference>
<organism evidence="3">
    <name type="scientific">Capitella teleta</name>
    <name type="common">Polychaete worm</name>
    <dbReference type="NCBI Taxonomy" id="283909"/>
    <lineage>
        <taxon>Eukaryota</taxon>
        <taxon>Metazoa</taxon>
        <taxon>Spiralia</taxon>
        <taxon>Lophotrochozoa</taxon>
        <taxon>Annelida</taxon>
        <taxon>Polychaeta</taxon>
        <taxon>Sedentaria</taxon>
        <taxon>Scolecida</taxon>
        <taxon>Capitellidae</taxon>
        <taxon>Capitella</taxon>
    </lineage>
</organism>
<dbReference type="HOGENOM" id="CLU_049962_0_0_1"/>
<reference evidence="4" key="3">
    <citation type="submission" date="2015-06" db="UniProtKB">
        <authorList>
            <consortium name="EnsemblMetazoa"/>
        </authorList>
    </citation>
    <scope>IDENTIFICATION</scope>
</reference>
<feature type="signal peptide" evidence="1">
    <location>
        <begin position="1"/>
        <end position="22"/>
    </location>
</feature>
<protein>
    <recommendedName>
        <fullName evidence="2">NAD-dependent epimerase/dehydratase domain-containing protein</fullName>
    </recommendedName>
</protein>
<accession>R7V7Y4</accession>
<evidence type="ECO:0000313" key="4">
    <source>
        <dbReference type="EnsemblMetazoa" id="CapteP164581"/>
    </source>
</evidence>
<dbReference type="EMBL" id="KB294398">
    <property type="protein sequence ID" value="ELU14644.1"/>
    <property type="molecule type" value="Genomic_DNA"/>
</dbReference>
<dbReference type="InterPro" id="IPR036291">
    <property type="entry name" value="NAD(P)-bd_dom_sf"/>
</dbReference>
<dbReference type="Pfam" id="PF01370">
    <property type="entry name" value="Epimerase"/>
    <property type="match status" value="1"/>
</dbReference>
<dbReference type="STRING" id="283909.R7V7Y4"/>
<reference evidence="3 5" key="2">
    <citation type="journal article" date="2013" name="Nature">
        <title>Insights into bilaterian evolution from three spiralian genomes.</title>
        <authorList>
            <person name="Simakov O."/>
            <person name="Marletaz F."/>
            <person name="Cho S.J."/>
            <person name="Edsinger-Gonzales E."/>
            <person name="Havlak P."/>
            <person name="Hellsten U."/>
            <person name="Kuo D.H."/>
            <person name="Larsson T."/>
            <person name="Lv J."/>
            <person name="Arendt D."/>
            <person name="Savage R."/>
            <person name="Osoegawa K."/>
            <person name="de Jong P."/>
            <person name="Grimwood J."/>
            <person name="Chapman J.A."/>
            <person name="Shapiro H."/>
            <person name="Aerts A."/>
            <person name="Otillar R.P."/>
            <person name="Terry A.Y."/>
            <person name="Boore J.L."/>
            <person name="Grigoriev I.V."/>
            <person name="Lindberg D.R."/>
            <person name="Seaver E.C."/>
            <person name="Weisblat D.A."/>
            <person name="Putnam N.H."/>
            <person name="Rokhsar D.S."/>
        </authorList>
    </citation>
    <scope>NUCLEOTIDE SEQUENCE</scope>
    <source>
        <strain evidence="3 5">I ESC-2004</strain>
    </source>
</reference>
<dbReference type="Proteomes" id="UP000014760">
    <property type="component" value="Unassembled WGS sequence"/>
</dbReference>
<dbReference type="PANTHER" id="PTHR43725:SF32">
    <property type="entry name" value="NAD-DEPENDENT EPIMERASE_DEHYDRATASE DOMAIN-CONTAINING PROTEIN"/>
    <property type="match status" value="1"/>
</dbReference>
<dbReference type="Gene3D" id="3.40.50.720">
    <property type="entry name" value="NAD(P)-binding Rossmann-like Domain"/>
    <property type="match status" value="1"/>
</dbReference>
<dbReference type="GO" id="GO:0005829">
    <property type="term" value="C:cytosol"/>
    <property type="evidence" value="ECO:0007669"/>
    <property type="project" value="TreeGrafter"/>
</dbReference>
<dbReference type="InterPro" id="IPR001509">
    <property type="entry name" value="Epimerase_deHydtase"/>
</dbReference>
<evidence type="ECO:0000313" key="3">
    <source>
        <dbReference type="EMBL" id="ELU14644.1"/>
    </source>
</evidence>
<dbReference type="GO" id="GO:0003978">
    <property type="term" value="F:UDP-glucose 4-epimerase activity"/>
    <property type="evidence" value="ECO:0007669"/>
    <property type="project" value="TreeGrafter"/>
</dbReference>
<dbReference type="OrthoDB" id="16464at2759"/>
<gene>
    <name evidence="3" type="ORF">CAPTEDRAFT_164581</name>
</gene>
<evidence type="ECO:0000256" key="1">
    <source>
        <dbReference type="SAM" id="SignalP"/>
    </source>
</evidence>
<dbReference type="OMA" id="RGNWYFD"/>
<dbReference type="EnsemblMetazoa" id="CapteT164581">
    <property type="protein sequence ID" value="CapteP164581"/>
    <property type="gene ID" value="CapteG164581"/>
</dbReference>
<dbReference type="AlphaFoldDB" id="R7V7Y4"/>
<name>R7V7Y4_CAPTE</name>
<reference evidence="5" key="1">
    <citation type="submission" date="2012-12" db="EMBL/GenBank/DDBJ databases">
        <authorList>
            <person name="Hellsten U."/>
            <person name="Grimwood J."/>
            <person name="Chapman J.A."/>
            <person name="Shapiro H."/>
            <person name="Aerts A."/>
            <person name="Otillar R.P."/>
            <person name="Terry A.Y."/>
            <person name="Boore J.L."/>
            <person name="Simakov O."/>
            <person name="Marletaz F."/>
            <person name="Cho S.-J."/>
            <person name="Edsinger-Gonzales E."/>
            <person name="Havlak P."/>
            <person name="Kuo D.-H."/>
            <person name="Larsson T."/>
            <person name="Lv J."/>
            <person name="Arendt D."/>
            <person name="Savage R."/>
            <person name="Osoegawa K."/>
            <person name="de Jong P."/>
            <person name="Lindberg D.R."/>
            <person name="Seaver E.C."/>
            <person name="Weisblat D.A."/>
            <person name="Putnam N.H."/>
            <person name="Grigoriev I.V."/>
            <person name="Rokhsar D.S."/>
        </authorList>
    </citation>
    <scope>NUCLEOTIDE SEQUENCE</scope>
    <source>
        <strain evidence="5">I ESC-2004</strain>
    </source>
</reference>
<feature type="domain" description="NAD-dependent epimerase/dehydratase" evidence="2">
    <location>
        <begin position="26"/>
        <end position="267"/>
    </location>
</feature>
<feature type="chain" id="PRO_5008788755" description="NAD-dependent epimerase/dehydratase domain-containing protein" evidence="1">
    <location>
        <begin position="23"/>
        <end position="394"/>
    </location>
</feature>
<keyword evidence="1" id="KW-0732">Signal</keyword>
<proteinExistence type="predicted"/>